<evidence type="ECO:0000259" key="4">
    <source>
        <dbReference type="PROSITE" id="PS51071"/>
    </source>
</evidence>
<comment type="caution">
    <text evidence="6">The sequence shown here is derived from an EMBL/GenBank/DDBJ whole genome shotgun (WGS) entry which is preliminary data.</text>
</comment>
<keyword evidence="3" id="KW-0804">Transcription</keyword>
<dbReference type="InterPro" id="IPR001347">
    <property type="entry name" value="SIS_dom"/>
</dbReference>
<evidence type="ECO:0000259" key="5">
    <source>
        <dbReference type="PROSITE" id="PS51464"/>
    </source>
</evidence>
<dbReference type="InterPro" id="IPR036388">
    <property type="entry name" value="WH-like_DNA-bd_sf"/>
</dbReference>
<dbReference type="InterPro" id="IPR009057">
    <property type="entry name" value="Homeodomain-like_sf"/>
</dbReference>
<dbReference type="Gene3D" id="3.40.50.10490">
    <property type="entry name" value="Glucose-6-phosphate isomerase like protein, domain 1"/>
    <property type="match status" value="1"/>
</dbReference>
<dbReference type="GO" id="GO:1901135">
    <property type="term" value="P:carbohydrate derivative metabolic process"/>
    <property type="evidence" value="ECO:0007669"/>
    <property type="project" value="InterPro"/>
</dbReference>
<dbReference type="GO" id="GO:0003677">
    <property type="term" value="F:DNA binding"/>
    <property type="evidence" value="ECO:0007669"/>
    <property type="project" value="UniProtKB-KW"/>
</dbReference>
<reference evidence="6 7" key="1">
    <citation type="journal article" date="2015" name="Stand. Genomic Sci.">
        <title>Genomic Encyclopedia of Bacterial and Archaeal Type Strains, Phase III: the genomes of soil and plant-associated and newly described type strains.</title>
        <authorList>
            <person name="Whitman W.B."/>
            <person name="Woyke T."/>
            <person name="Klenk H.P."/>
            <person name="Zhou Y."/>
            <person name="Lilburn T.G."/>
            <person name="Beck B.J."/>
            <person name="De Vos P."/>
            <person name="Vandamme P."/>
            <person name="Eisen J.A."/>
            <person name="Garrity G."/>
            <person name="Hugenholtz P."/>
            <person name="Kyrpides N.C."/>
        </authorList>
    </citation>
    <scope>NUCLEOTIDE SEQUENCE [LARGE SCALE GENOMIC DNA]</scope>
    <source>
        <strain evidence="6 7">VKM Ac-2572</strain>
    </source>
</reference>
<dbReference type="InterPro" id="IPR046348">
    <property type="entry name" value="SIS_dom_sf"/>
</dbReference>
<name>A0A4V2RZ21_9ACTN</name>
<keyword evidence="2" id="KW-0238">DNA-binding</keyword>
<evidence type="ECO:0000256" key="2">
    <source>
        <dbReference type="ARBA" id="ARBA00023125"/>
    </source>
</evidence>
<keyword evidence="7" id="KW-1185">Reference proteome</keyword>
<dbReference type="AlphaFoldDB" id="A0A4V2RZ21"/>
<gene>
    <name evidence="6" type="ORF">EV652_109334</name>
</gene>
<dbReference type="Gene3D" id="1.10.10.10">
    <property type="entry name" value="Winged helix-like DNA-binding domain superfamily/Winged helix DNA-binding domain"/>
    <property type="match status" value="1"/>
</dbReference>
<dbReference type="PANTHER" id="PTHR30514">
    <property type="entry name" value="GLUCOKINASE"/>
    <property type="match status" value="1"/>
</dbReference>
<dbReference type="InterPro" id="IPR000281">
    <property type="entry name" value="HTH_RpiR"/>
</dbReference>
<dbReference type="GO" id="GO:0003700">
    <property type="term" value="F:DNA-binding transcription factor activity"/>
    <property type="evidence" value="ECO:0007669"/>
    <property type="project" value="InterPro"/>
</dbReference>
<feature type="domain" description="HTH rpiR-type" evidence="4">
    <location>
        <begin position="13"/>
        <end position="89"/>
    </location>
</feature>
<organism evidence="6 7">
    <name type="scientific">Kribbella steppae</name>
    <dbReference type="NCBI Taxonomy" id="2512223"/>
    <lineage>
        <taxon>Bacteria</taxon>
        <taxon>Bacillati</taxon>
        <taxon>Actinomycetota</taxon>
        <taxon>Actinomycetes</taxon>
        <taxon>Propionibacteriales</taxon>
        <taxon>Kribbellaceae</taxon>
        <taxon>Kribbella</taxon>
    </lineage>
</organism>
<dbReference type="Pfam" id="PF01380">
    <property type="entry name" value="SIS"/>
    <property type="match status" value="1"/>
</dbReference>
<dbReference type="RefSeq" id="WP_158441254.1">
    <property type="nucleotide sequence ID" value="NZ_SLWN01000009.1"/>
</dbReference>
<dbReference type="GO" id="GO:0097367">
    <property type="term" value="F:carbohydrate derivative binding"/>
    <property type="evidence" value="ECO:0007669"/>
    <property type="project" value="InterPro"/>
</dbReference>
<dbReference type="PROSITE" id="PS51071">
    <property type="entry name" value="HTH_RPIR"/>
    <property type="match status" value="1"/>
</dbReference>
<dbReference type="SUPFAM" id="SSF53697">
    <property type="entry name" value="SIS domain"/>
    <property type="match status" value="1"/>
</dbReference>
<dbReference type="PANTHER" id="PTHR30514:SF1">
    <property type="entry name" value="HTH-TYPE TRANSCRIPTIONAL REGULATOR HEXR-RELATED"/>
    <property type="match status" value="1"/>
</dbReference>
<evidence type="ECO:0000313" key="6">
    <source>
        <dbReference type="EMBL" id="TCO23506.1"/>
    </source>
</evidence>
<dbReference type="Pfam" id="PF01418">
    <property type="entry name" value="HTH_6"/>
    <property type="match status" value="1"/>
</dbReference>
<dbReference type="Proteomes" id="UP000294508">
    <property type="component" value="Unassembled WGS sequence"/>
</dbReference>
<accession>A0A4V2RZ21</accession>
<keyword evidence="1" id="KW-0805">Transcription regulation</keyword>
<evidence type="ECO:0000313" key="7">
    <source>
        <dbReference type="Proteomes" id="UP000294508"/>
    </source>
</evidence>
<proteinExistence type="predicted"/>
<protein>
    <submittedName>
        <fullName evidence="6">RpiR family transcriptional regulator</fullName>
    </submittedName>
</protein>
<evidence type="ECO:0000256" key="3">
    <source>
        <dbReference type="ARBA" id="ARBA00023163"/>
    </source>
</evidence>
<dbReference type="PROSITE" id="PS51464">
    <property type="entry name" value="SIS"/>
    <property type="match status" value="1"/>
</dbReference>
<dbReference type="EMBL" id="SLWN01000009">
    <property type="protein sequence ID" value="TCO23506.1"/>
    <property type="molecule type" value="Genomic_DNA"/>
</dbReference>
<dbReference type="InterPro" id="IPR035472">
    <property type="entry name" value="RpiR-like_SIS"/>
</dbReference>
<dbReference type="CDD" id="cd05013">
    <property type="entry name" value="SIS_RpiR"/>
    <property type="match status" value="1"/>
</dbReference>
<sequence length="298" mass="31993">MTAERHQAAPRGAAFLTHVQSVLEGMPEAQQRLGRFAVEQPITAAQMTITELADRIGTSTATVTRFCRALGLNSYSQLRLELATAAEERSRAGRDGLSGDIGADDSIATVIEKMTAAYAQMIVESGRFLDAEDLERVARAILASRQVRIFGMGGGGAVARYLQGKLRSLGVPAIAFRDPREAVIDMANAAAGDVFLVISQSGVAEDADHVLAEAVAREALTVAVTSDPGSSIGRRADVVLRTVVREETLRTGVLSTRHVEMWQADCLSAAVLMCRYDESRTALARVKEVLARVPRSVR</sequence>
<dbReference type="SUPFAM" id="SSF46689">
    <property type="entry name" value="Homeodomain-like"/>
    <property type="match status" value="1"/>
</dbReference>
<evidence type="ECO:0000256" key="1">
    <source>
        <dbReference type="ARBA" id="ARBA00023015"/>
    </source>
</evidence>
<dbReference type="InterPro" id="IPR047640">
    <property type="entry name" value="RpiR-like"/>
</dbReference>
<dbReference type="OrthoDB" id="370421at2"/>
<feature type="domain" description="SIS" evidence="5">
    <location>
        <begin position="137"/>
        <end position="279"/>
    </location>
</feature>